<keyword evidence="9 10" id="KW-0066">ATP synthesis</keyword>
<dbReference type="GO" id="GO:0046933">
    <property type="term" value="F:proton-transporting ATP synthase activity, rotational mechanism"/>
    <property type="evidence" value="ECO:0007669"/>
    <property type="project" value="UniProtKB-UniRule"/>
</dbReference>
<comment type="subunit">
    <text evidence="10">F-type ATPases have 2 components, CF(1) - the catalytic core - and CF(0) - the membrane proton channel. CF(1) has five subunits: alpha(3), beta(3), gamma(1), delta(1), epsilon(1). CF(0) has three main subunits: a, b and c.</text>
</comment>
<dbReference type="RefSeq" id="WP_130435539.1">
    <property type="nucleotide sequence ID" value="NZ_SGXF01000004.1"/>
</dbReference>
<dbReference type="Pfam" id="PF00231">
    <property type="entry name" value="ATP-synt"/>
    <property type="match status" value="1"/>
</dbReference>
<dbReference type="Proteomes" id="UP000292927">
    <property type="component" value="Unassembled WGS sequence"/>
</dbReference>
<evidence type="ECO:0000256" key="3">
    <source>
        <dbReference type="ARBA" id="ARBA00007681"/>
    </source>
</evidence>
<dbReference type="Gene3D" id="3.40.1380.10">
    <property type="match status" value="1"/>
</dbReference>
<evidence type="ECO:0000256" key="5">
    <source>
        <dbReference type="ARBA" id="ARBA00022781"/>
    </source>
</evidence>
<evidence type="ECO:0000256" key="4">
    <source>
        <dbReference type="ARBA" id="ARBA00022448"/>
    </source>
</evidence>
<sequence length="311" mass="33957">MASMRDIKRRRSSIQSTEQITKAMKLVATVKLQKARSKAEHSRPYSRFMYSTIASMLTRAGSIRHPYLQSGGEGKKAVIVITANRGLAGGYNNNVVRLVLDSGISREEMEIYAVGRKGRESLERRGYHVAEDDSDVINEPLYKDAMEIGGRLLKAYADGEVSEIYLAYTSFKNTVSHIPTFMKLLPLEVEKGGTEGADGASMKMTGADMIGADSMTEEEQATGRLTPMNFEPDAEDALDAIIPKYMTSLIYGALLEAVASENGARMSAMDSATSNAEEMIEELGLEYNRARQGSITQELTEIIAGANAING</sequence>
<dbReference type="PANTHER" id="PTHR11693">
    <property type="entry name" value="ATP SYNTHASE GAMMA CHAIN"/>
    <property type="match status" value="1"/>
</dbReference>
<keyword evidence="10" id="KW-1003">Cell membrane</keyword>
<reference evidence="11 12" key="1">
    <citation type="submission" date="2019-02" db="EMBL/GenBank/DDBJ databases">
        <title>Genomic Encyclopedia of Type Strains, Phase IV (KMG-IV): sequencing the most valuable type-strain genomes for metagenomic binning, comparative biology and taxonomic classification.</title>
        <authorList>
            <person name="Goeker M."/>
        </authorList>
    </citation>
    <scope>NUCLEOTIDE SEQUENCE [LARGE SCALE GENOMIC DNA]</scope>
    <source>
        <strain evidence="11 12">DSM 29486</strain>
    </source>
</reference>
<dbReference type="CDD" id="cd12151">
    <property type="entry name" value="F1-ATPase_gamma"/>
    <property type="match status" value="1"/>
</dbReference>
<evidence type="ECO:0000256" key="10">
    <source>
        <dbReference type="HAMAP-Rule" id="MF_00815"/>
    </source>
</evidence>
<dbReference type="AlphaFoldDB" id="A0A4Q7P447"/>
<dbReference type="PANTHER" id="PTHR11693:SF22">
    <property type="entry name" value="ATP SYNTHASE SUBUNIT GAMMA, MITOCHONDRIAL"/>
    <property type="match status" value="1"/>
</dbReference>
<dbReference type="Gene3D" id="1.10.287.80">
    <property type="entry name" value="ATP synthase, gamma subunit, helix hairpin domain"/>
    <property type="match status" value="1"/>
</dbReference>
<dbReference type="GO" id="GO:0042777">
    <property type="term" value="P:proton motive force-driven plasma membrane ATP synthesis"/>
    <property type="evidence" value="ECO:0007669"/>
    <property type="project" value="UniProtKB-UniRule"/>
</dbReference>
<dbReference type="PROSITE" id="PS00153">
    <property type="entry name" value="ATPASE_GAMMA"/>
    <property type="match status" value="1"/>
</dbReference>
<proteinExistence type="inferred from homology"/>
<dbReference type="GO" id="GO:0005886">
    <property type="term" value="C:plasma membrane"/>
    <property type="evidence" value="ECO:0007669"/>
    <property type="project" value="UniProtKB-SubCell"/>
</dbReference>
<organism evidence="11 12">
    <name type="scientific">Cuneatibacter caecimuris</name>
    <dbReference type="NCBI Taxonomy" id="1796618"/>
    <lineage>
        <taxon>Bacteria</taxon>
        <taxon>Bacillati</taxon>
        <taxon>Bacillota</taxon>
        <taxon>Clostridia</taxon>
        <taxon>Lachnospirales</taxon>
        <taxon>Lachnospiraceae</taxon>
        <taxon>Cuneatibacter</taxon>
    </lineage>
</organism>
<evidence type="ECO:0000313" key="11">
    <source>
        <dbReference type="EMBL" id="RZS94427.1"/>
    </source>
</evidence>
<keyword evidence="5 10" id="KW-0375">Hydrogen ion transport</keyword>
<dbReference type="GO" id="GO:0045259">
    <property type="term" value="C:proton-transporting ATP synthase complex"/>
    <property type="evidence" value="ECO:0007669"/>
    <property type="project" value="UniProtKB-KW"/>
</dbReference>
<evidence type="ECO:0000256" key="1">
    <source>
        <dbReference type="ARBA" id="ARBA00003456"/>
    </source>
</evidence>
<dbReference type="InterPro" id="IPR000131">
    <property type="entry name" value="ATP_synth_F1_gsu"/>
</dbReference>
<keyword evidence="7 10" id="KW-0472">Membrane</keyword>
<evidence type="ECO:0000313" key="12">
    <source>
        <dbReference type="Proteomes" id="UP000292927"/>
    </source>
</evidence>
<evidence type="ECO:0000256" key="9">
    <source>
        <dbReference type="ARBA" id="ARBA00023310"/>
    </source>
</evidence>
<dbReference type="OrthoDB" id="9812769at2"/>
<keyword evidence="12" id="KW-1185">Reference proteome</keyword>
<keyword evidence="4 10" id="KW-0813">Transport</keyword>
<keyword evidence="8 10" id="KW-0139">CF(1)</keyword>
<keyword evidence="6 10" id="KW-0406">Ion transport</keyword>
<comment type="function">
    <text evidence="1 10">Produces ATP from ADP in the presence of a proton gradient across the membrane. The gamma chain is believed to be important in regulating ATPase activity and the flow of protons through the CF(0) complex.</text>
</comment>
<accession>A0A4Q7P447</accession>
<comment type="similarity">
    <text evidence="3 10">Belongs to the ATPase gamma chain family.</text>
</comment>
<dbReference type="EMBL" id="SGXF01000004">
    <property type="protein sequence ID" value="RZS94427.1"/>
    <property type="molecule type" value="Genomic_DNA"/>
</dbReference>
<evidence type="ECO:0000256" key="8">
    <source>
        <dbReference type="ARBA" id="ARBA00023196"/>
    </source>
</evidence>
<evidence type="ECO:0000256" key="2">
    <source>
        <dbReference type="ARBA" id="ARBA00004170"/>
    </source>
</evidence>
<dbReference type="GO" id="GO:0005524">
    <property type="term" value="F:ATP binding"/>
    <property type="evidence" value="ECO:0007669"/>
    <property type="project" value="UniProtKB-UniRule"/>
</dbReference>
<gene>
    <name evidence="10" type="primary">atpG</name>
    <name evidence="11" type="ORF">EV209_2269</name>
</gene>
<dbReference type="NCBIfam" id="TIGR01146">
    <property type="entry name" value="ATPsyn_F1gamma"/>
    <property type="match status" value="1"/>
</dbReference>
<protein>
    <recommendedName>
        <fullName evidence="10">ATP synthase gamma chain</fullName>
    </recommendedName>
    <alternativeName>
        <fullName evidence="10">ATP synthase F1 sector gamma subunit</fullName>
    </alternativeName>
    <alternativeName>
        <fullName evidence="10">F-ATPase gamma subunit</fullName>
    </alternativeName>
</protein>
<dbReference type="HAMAP" id="MF_00815">
    <property type="entry name" value="ATP_synth_gamma_bact"/>
    <property type="match status" value="1"/>
</dbReference>
<dbReference type="PRINTS" id="PR00126">
    <property type="entry name" value="ATPASEGAMMA"/>
</dbReference>
<comment type="caution">
    <text evidence="11">The sequence shown here is derived from an EMBL/GenBank/DDBJ whole genome shotgun (WGS) entry which is preliminary data.</text>
</comment>
<comment type="subcellular location">
    <subcellularLocation>
        <location evidence="10">Cell membrane</location>
        <topology evidence="10">Peripheral membrane protein</topology>
    </subcellularLocation>
    <subcellularLocation>
        <location evidence="2">Membrane</location>
        <topology evidence="2">Peripheral membrane protein</topology>
    </subcellularLocation>
</comment>
<dbReference type="SUPFAM" id="SSF52943">
    <property type="entry name" value="ATP synthase (F1-ATPase), gamma subunit"/>
    <property type="match status" value="1"/>
</dbReference>
<name>A0A4Q7P447_9FIRM</name>
<dbReference type="InterPro" id="IPR035968">
    <property type="entry name" value="ATP_synth_F1_ATPase_gsu"/>
</dbReference>
<evidence type="ECO:0000256" key="7">
    <source>
        <dbReference type="ARBA" id="ARBA00023136"/>
    </source>
</evidence>
<evidence type="ECO:0000256" key="6">
    <source>
        <dbReference type="ARBA" id="ARBA00023065"/>
    </source>
</evidence>
<dbReference type="InterPro" id="IPR023632">
    <property type="entry name" value="ATP_synth_F1_gsu_CS"/>
</dbReference>